<feature type="region of interest" description="Disordered" evidence="1">
    <location>
        <begin position="42"/>
        <end position="92"/>
    </location>
</feature>
<sequence length="92" mass="8998">MPRRPSVAEVGLGRGGRTGISGSGSCITIPCITIPRRPSVSGPECGGCGGSSGPGSSTRLPRLPPVAKVGLGRGGRTGISGSGSCITMPRLP</sequence>
<organism evidence="2 3">
    <name type="scientific">Linum tenue</name>
    <dbReference type="NCBI Taxonomy" id="586396"/>
    <lineage>
        <taxon>Eukaryota</taxon>
        <taxon>Viridiplantae</taxon>
        <taxon>Streptophyta</taxon>
        <taxon>Embryophyta</taxon>
        <taxon>Tracheophyta</taxon>
        <taxon>Spermatophyta</taxon>
        <taxon>Magnoliopsida</taxon>
        <taxon>eudicotyledons</taxon>
        <taxon>Gunneridae</taxon>
        <taxon>Pentapetalae</taxon>
        <taxon>rosids</taxon>
        <taxon>fabids</taxon>
        <taxon>Malpighiales</taxon>
        <taxon>Linaceae</taxon>
        <taxon>Linum</taxon>
    </lineage>
</organism>
<protein>
    <submittedName>
        <fullName evidence="2">Uncharacterized protein</fullName>
    </submittedName>
</protein>
<feature type="compositionally biased region" description="Gly residues" evidence="1">
    <location>
        <begin position="44"/>
        <end position="53"/>
    </location>
</feature>
<name>A0AAV0PB79_9ROSI</name>
<dbReference type="EMBL" id="CAMGYJ010000008">
    <property type="protein sequence ID" value="CAI0468093.1"/>
    <property type="molecule type" value="Genomic_DNA"/>
</dbReference>
<evidence type="ECO:0000313" key="3">
    <source>
        <dbReference type="Proteomes" id="UP001154282"/>
    </source>
</evidence>
<feature type="compositionally biased region" description="Gly residues" evidence="1">
    <location>
        <begin position="71"/>
        <end position="81"/>
    </location>
</feature>
<keyword evidence="3" id="KW-1185">Reference proteome</keyword>
<feature type="region of interest" description="Disordered" evidence="1">
    <location>
        <begin position="1"/>
        <end position="20"/>
    </location>
</feature>
<reference evidence="2" key="1">
    <citation type="submission" date="2022-08" db="EMBL/GenBank/DDBJ databases">
        <authorList>
            <person name="Gutierrez-Valencia J."/>
        </authorList>
    </citation>
    <scope>NUCLEOTIDE SEQUENCE</scope>
</reference>
<accession>A0AAV0PB79</accession>
<dbReference type="Proteomes" id="UP001154282">
    <property type="component" value="Unassembled WGS sequence"/>
</dbReference>
<proteinExistence type="predicted"/>
<evidence type="ECO:0000256" key="1">
    <source>
        <dbReference type="SAM" id="MobiDB-lite"/>
    </source>
</evidence>
<gene>
    <name evidence="2" type="ORF">LITE_LOCUS37681</name>
</gene>
<dbReference type="AlphaFoldDB" id="A0AAV0PB79"/>
<evidence type="ECO:0000313" key="2">
    <source>
        <dbReference type="EMBL" id="CAI0468093.1"/>
    </source>
</evidence>
<comment type="caution">
    <text evidence="2">The sequence shown here is derived from an EMBL/GenBank/DDBJ whole genome shotgun (WGS) entry which is preliminary data.</text>
</comment>